<dbReference type="PANTHER" id="PTHR43179:SF12">
    <property type="entry name" value="GALACTOFURANOSYLTRANSFERASE GLFT2"/>
    <property type="match status" value="1"/>
</dbReference>
<evidence type="ECO:0000259" key="5">
    <source>
        <dbReference type="Pfam" id="PF00535"/>
    </source>
</evidence>
<comment type="pathway">
    <text evidence="1">Cell wall biogenesis; cell wall polysaccharide biosynthesis.</text>
</comment>
<protein>
    <submittedName>
        <fullName evidence="6">Glycosyltransferase</fullName>
    </submittedName>
</protein>
<dbReference type="InterPro" id="IPR029044">
    <property type="entry name" value="Nucleotide-diphossugar_trans"/>
</dbReference>
<accession>A0A829GVB3</accession>
<comment type="caution">
    <text evidence="6">The sequence shown here is derived from an EMBL/GenBank/DDBJ whole genome shotgun (WGS) entry which is preliminary data.</text>
</comment>
<dbReference type="Pfam" id="PF00535">
    <property type="entry name" value="Glycos_transf_2"/>
    <property type="match status" value="1"/>
</dbReference>
<dbReference type="GO" id="GO:0016757">
    <property type="term" value="F:glycosyltransferase activity"/>
    <property type="evidence" value="ECO:0007669"/>
    <property type="project" value="UniProtKB-KW"/>
</dbReference>
<dbReference type="InterPro" id="IPR001173">
    <property type="entry name" value="Glyco_trans_2-like"/>
</dbReference>
<evidence type="ECO:0000313" key="7">
    <source>
        <dbReference type="Proteomes" id="UP000014285"/>
    </source>
</evidence>
<evidence type="ECO:0000256" key="2">
    <source>
        <dbReference type="ARBA" id="ARBA00006739"/>
    </source>
</evidence>
<dbReference type="RefSeq" id="WP_013245914.1">
    <property type="nucleotide sequence ID" value="NZ_ANKB01000030.1"/>
</dbReference>
<keyword evidence="4 6" id="KW-0808">Transferase</keyword>
<proteinExistence type="inferred from homology"/>
<evidence type="ECO:0000313" key="6">
    <source>
        <dbReference type="EMBL" id="EPC64629.1"/>
    </source>
</evidence>
<dbReference type="PANTHER" id="PTHR43179">
    <property type="entry name" value="RHAMNOSYLTRANSFERASE WBBL"/>
    <property type="match status" value="1"/>
</dbReference>
<reference evidence="6 7" key="1">
    <citation type="journal article" date="2013" name="PLoS ONE">
        <title>Lactobacillus paracasei comparative genomics: towards species pan-genome definition and exploitation of diversity.</title>
        <authorList>
            <person name="Smokvina T."/>
            <person name="Wels M."/>
            <person name="Polka J."/>
            <person name="Chervaux C."/>
            <person name="Brisse S."/>
            <person name="Boekhorst J."/>
            <person name="van Hylckama Vlieg J.E."/>
            <person name="Siezen R.J."/>
        </authorList>
    </citation>
    <scope>NUCLEOTIDE SEQUENCE [LARGE SCALE GENOMIC DNA]</scope>
    <source>
        <strain evidence="6 7">Lpl14</strain>
    </source>
</reference>
<organism evidence="6 7">
    <name type="scientific">Lacticaseibacillus paracasei subsp. tolerans Lpl14</name>
    <dbReference type="NCBI Taxonomy" id="1256229"/>
    <lineage>
        <taxon>Bacteria</taxon>
        <taxon>Bacillati</taxon>
        <taxon>Bacillota</taxon>
        <taxon>Bacilli</taxon>
        <taxon>Lactobacillales</taxon>
        <taxon>Lactobacillaceae</taxon>
        <taxon>Lacticaseibacillus</taxon>
    </lineage>
</organism>
<name>A0A829GVB3_LACPA</name>
<evidence type="ECO:0000256" key="3">
    <source>
        <dbReference type="ARBA" id="ARBA00022676"/>
    </source>
</evidence>
<sequence>MTVFIILNYLTVDETLESVRQIKKMMNTGLQIIIIDNASPNGAGVMLERALRSDPQVRVVQNKENSGFAQGNNLGYRIAKEYNPEFIVMQNNDIEYTQVNFLDLVKQEFDRSNFDILGPDIFVPETGIHQNPKKKSSYSISEIKHLVNESEKKFNRKKLLRIRVLLKRITFLRKLVLQWEQRKRKNLWKEPLTGAILHGSCLIFSKNFISSIAEPFDPRTFFYFETEILDLRLKKRGFVSSYTPKIKVLHHQNTSTKMASKDELGKTNFQLKNMIRSGKVAETYFEK</sequence>
<dbReference type="SUPFAM" id="SSF53448">
    <property type="entry name" value="Nucleotide-diphospho-sugar transferases"/>
    <property type="match status" value="1"/>
</dbReference>
<dbReference type="AlphaFoldDB" id="A0A829GVB3"/>
<comment type="similarity">
    <text evidence="2">Belongs to the glycosyltransferase 2 family.</text>
</comment>
<evidence type="ECO:0000256" key="4">
    <source>
        <dbReference type="ARBA" id="ARBA00022679"/>
    </source>
</evidence>
<dbReference type="Gene3D" id="3.90.550.10">
    <property type="entry name" value="Spore Coat Polysaccharide Biosynthesis Protein SpsA, Chain A"/>
    <property type="match status" value="1"/>
</dbReference>
<dbReference type="Proteomes" id="UP000014285">
    <property type="component" value="Unassembled WGS sequence"/>
</dbReference>
<keyword evidence="3" id="KW-0328">Glycosyltransferase</keyword>
<evidence type="ECO:0000256" key="1">
    <source>
        <dbReference type="ARBA" id="ARBA00004776"/>
    </source>
</evidence>
<gene>
    <name evidence="6" type="ORF">Lpl14_09210</name>
</gene>
<dbReference type="EMBL" id="ANKB01000030">
    <property type="protein sequence ID" value="EPC64629.1"/>
    <property type="molecule type" value="Genomic_DNA"/>
</dbReference>
<feature type="domain" description="Glycosyltransferase 2-like" evidence="5">
    <location>
        <begin position="11"/>
        <end position="155"/>
    </location>
</feature>